<dbReference type="VEuPathDB" id="VectorBase:GAUT026617"/>
<accession>A0A1A9V5G0</accession>
<protein>
    <submittedName>
        <fullName evidence="2">Uncharacterized protein</fullName>
    </submittedName>
</protein>
<feature type="compositionally biased region" description="Polar residues" evidence="1">
    <location>
        <begin position="151"/>
        <end position="165"/>
    </location>
</feature>
<dbReference type="EnsemblMetazoa" id="GAUT026617-RA">
    <property type="protein sequence ID" value="GAUT026617-PA"/>
    <property type="gene ID" value="GAUT026617"/>
</dbReference>
<dbReference type="Proteomes" id="UP000078200">
    <property type="component" value="Unassembled WGS sequence"/>
</dbReference>
<keyword evidence="3" id="KW-1185">Reference proteome</keyword>
<organism evidence="2 3">
    <name type="scientific">Glossina austeni</name>
    <name type="common">Savannah tsetse fly</name>
    <dbReference type="NCBI Taxonomy" id="7395"/>
    <lineage>
        <taxon>Eukaryota</taxon>
        <taxon>Metazoa</taxon>
        <taxon>Ecdysozoa</taxon>
        <taxon>Arthropoda</taxon>
        <taxon>Hexapoda</taxon>
        <taxon>Insecta</taxon>
        <taxon>Pterygota</taxon>
        <taxon>Neoptera</taxon>
        <taxon>Endopterygota</taxon>
        <taxon>Diptera</taxon>
        <taxon>Brachycera</taxon>
        <taxon>Muscomorpha</taxon>
        <taxon>Hippoboscoidea</taxon>
        <taxon>Glossinidae</taxon>
        <taxon>Glossina</taxon>
    </lineage>
</organism>
<evidence type="ECO:0000313" key="2">
    <source>
        <dbReference type="EnsemblMetazoa" id="GAUT026617-PA"/>
    </source>
</evidence>
<feature type="region of interest" description="Disordered" evidence="1">
    <location>
        <begin position="148"/>
        <end position="183"/>
    </location>
</feature>
<name>A0A1A9V5G0_GLOAU</name>
<feature type="compositionally biased region" description="Basic and acidic residues" evidence="1">
    <location>
        <begin position="166"/>
        <end position="176"/>
    </location>
</feature>
<evidence type="ECO:0000313" key="3">
    <source>
        <dbReference type="Proteomes" id="UP000078200"/>
    </source>
</evidence>
<reference evidence="2" key="1">
    <citation type="submission" date="2020-05" db="UniProtKB">
        <authorList>
            <consortium name="EnsemblMetazoa"/>
        </authorList>
    </citation>
    <scope>IDENTIFICATION</scope>
    <source>
        <strain evidence="2">TTRI</strain>
    </source>
</reference>
<evidence type="ECO:0000256" key="1">
    <source>
        <dbReference type="SAM" id="MobiDB-lite"/>
    </source>
</evidence>
<sequence>MLDLTRQTAIAIIYAPPAADKKVSGHLRYPKPLGRRRHGKVPDAWFAILLTVPLGVRIVPAAGRFGGFAGLEAEESPSLFHLQPILGFAFSKVARVFIKCLHAPSKLMPLLIRAWRRRWAAPLTPCFLSQPSLLSSLCRSGVPTKVASEDLTPTFSPSCAPQSESLSERFRPREKPTNTPQPT</sequence>
<proteinExistence type="predicted"/>
<dbReference type="AlphaFoldDB" id="A0A1A9V5G0"/>